<feature type="non-terminal residue" evidence="1">
    <location>
        <position position="1"/>
    </location>
</feature>
<keyword evidence="2" id="KW-1185">Reference proteome</keyword>
<gene>
    <name evidence="1" type="ORF">FKW44_000278</name>
</gene>
<organism evidence="1 2">
    <name type="scientific">Caligus rogercresseyi</name>
    <name type="common">Sea louse</name>
    <dbReference type="NCBI Taxonomy" id="217165"/>
    <lineage>
        <taxon>Eukaryota</taxon>
        <taxon>Metazoa</taxon>
        <taxon>Ecdysozoa</taxon>
        <taxon>Arthropoda</taxon>
        <taxon>Crustacea</taxon>
        <taxon>Multicrustacea</taxon>
        <taxon>Hexanauplia</taxon>
        <taxon>Copepoda</taxon>
        <taxon>Siphonostomatoida</taxon>
        <taxon>Caligidae</taxon>
        <taxon>Caligus</taxon>
    </lineage>
</organism>
<evidence type="ECO:0000313" key="2">
    <source>
        <dbReference type="Proteomes" id="UP000595437"/>
    </source>
</evidence>
<dbReference type="AlphaFoldDB" id="A0A7T8KH35"/>
<sequence length="102" mass="11933">TILFGIPRKRRTNPFFRLFHSHYRVRRPLLFKTVEEGTDNARPASNFIICRSSIYRTELKIPGVRRIRGNMPSTGFIHGTFFEPSPHLVEEDISISPFYNPL</sequence>
<evidence type="ECO:0000313" key="1">
    <source>
        <dbReference type="EMBL" id="QQP55824.1"/>
    </source>
</evidence>
<accession>A0A7T8KH35</accession>
<protein>
    <submittedName>
        <fullName evidence="1">Uncharacterized protein</fullName>
    </submittedName>
</protein>
<proteinExistence type="predicted"/>
<reference evidence="2" key="1">
    <citation type="submission" date="2021-01" db="EMBL/GenBank/DDBJ databases">
        <title>Caligus Genome Assembly.</title>
        <authorList>
            <person name="Gallardo-Escarate C."/>
        </authorList>
    </citation>
    <scope>NUCLEOTIDE SEQUENCE [LARGE SCALE GENOMIC DNA]</scope>
</reference>
<dbReference type="Proteomes" id="UP000595437">
    <property type="component" value="Chromosome 1"/>
</dbReference>
<name>A0A7T8KH35_CALRO</name>
<dbReference type="EMBL" id="CP045890">
    <property type="protein sequence ID" value="QQP55824.1"/>
    <property type="molecule type" value="Genomic_DNA"/>
</dbReference>